<evidence type="ECO:0000313" key="4">
    <source>
        <dbReference type="EMBL" id="MBU4692500.1"/>
    </source>
</evidence>
<comment type="caution">
    <text evidence="3">Lacks conserved residue(s) required for the propagation of feature annotation.</text>
</comment>
<dbReference type="HAMAP" id="MF_00501">
    <property type="entry name" value="Ribosomal_bL31_1"/>
    <property type="match status" value="1"/>
</dbReference>
<keyword evidence="3" id="KW-0699">rRNA-binding</keyword>
<protein>
    <recommendedName>
        <fullName evidence="2 3">Large ribosomal subunit protein bL31</fullName>
    </recommendedName>
</protein>
<comment type="caution">
    <text evidence="4">The sequence shown here is derived from an EMBL/GenBank/DDBJ whole genome shotgun (WGS) entry which is preliminary data.</text>
</comment>
<evidence type="ECO:0000256" key="2">
    <source>
        <dbReference type="ARBA" id="ARBA00035687"/>
    </source>
</evidence>
<evidence type="ECO:0000256" key="1">
    <source>
        <dbReference type="ARBA" id="ARBA00009296"/>
    </source>
</evidence>
<dbReference type="PANTHER" id="PTHR33280:SF1">
    <property type="entry name" value="LARGE RIBOSOMAL SUBUNIT PROTEIN BL31C"/>
    <property type="match status" value="1"/>
</dbReference>
<keyword evidence="5" id="KW-1185">Reference proteome</keyword>
<dbReference type="Pfam" id="PF01197">
    <property type="entry name" value="Ribosomal_L31"/>
    <property type="match status" value="1"/>
</dbReference>
<comment type="function">
    <text evidence="3">Binds the 23S rRNA.</text>
</comment>
<name>A0ABS6DRN5_9MOLU</name>
<keyword evidence="3" id="KW-0687">Ribonucleoprotein</keyword>
<comment type="subunit">
    <text evidence="3">Part of the 50S ribosomal subunit.</text>
</comment>
<dbReference type="InterPro" id="IPR027491">
    <property type="entry name" value="Ribosomal_bL31_A"/>
</dbReference>
<dbReference type="PROSITE" id="PS01143">
    <property type="entry name" value="RIBOSOMAL_L31"/>
    <property type="match status" value="1"/>
</dbReference>
<proteinExistence type="inferred from homology"/>
<sequence>MKQGIHPEYSQMKIACSSCGTEHEFGTTANKISIDVCSGCHPFYTGNRTSAKATGQVEKFNRRFQKSQDKK</sequence>
<dbReference type="RefSeq" id="WP_216489149.1">
    <property type="nucleotide sequence ID" value="NZ_JAHMHH010000003.1"/>
</dbReference>
<comment type="similarity">
    <text evidence="1 3">Belongs to the bacterial ribosomal protein bL31 family. Type A subfamily.</text>
</comment>
<keyword evidence="3 4" id="KW-0689">Ribosomal protein</keyword>
<evidence type="ECO:0000256" key="3">
    <source>
        <dbReference type="HAMAP-Rule" id="MF_00501"/>
    </source>
</evidence>
<gene>
    <name evidence="3 4" type="primary">rpmE</name>
    <name evidence="4" type="ORF">KQ875_02725</name>
</gene>
<organism evidence="4 5">
    <name type="scientific">Mycoplasma zalophi</name>
    <dbReference type="NCBI Taxonomy" id="191287"/>
    <lineage>
        <taxon>Bacteria</taxon>
        <taxon>Bacillati</taxon>
        <taxon>Mycoplasmatota</taxon>
        <taxon>Mollicutes</taxon>
        <taxon>Mycoplasmataceae</taxon>
        <taxon>Mycoplasma</taxon>
    </lineage>
</organism>
<dbReference type="PANTHER" id="PTHR33280">
    <property type="entry name" value="50S RIBOSOMAL PROTEIN L31, CHLOROPLASTIC"/>
    <property type="match status" value="1"/>
</dbReference>
<dbReference type="NCBIfam" id="NF000612">
    <property type="entry name" value="PRK00019.1"/>
    <property type="match status" value="1"/>
</dbReference>
<dbReference type="EMBL" id="JAHMHH010000003">
    <property type="protein sequence ID" value="MBU4692500.1"/>
    <property type="molecule type" value="Genomic_DNA"/>
</dbReference>
<dbReference type="NCBIfam" id="TIGR00105">
    <property type="entry name" value="L31"/>
    <property type="match status" value="1"/>
</dbReference>
<keyword evidence="3" id="KW-0694">RNA-binding</keyword>
<dbReference type="GO" id="GO:0005840">
    <property type="term" value="C:ribosome"/>
    <property type="evidence" value="ECO:0007669"/>
    <property type="project" value="UniProtKB-KW"/>
</dbReference>
<evidence type="ECO:0000313" key="5">
    <source>
        <dbReference type="Proteomes" id="UP000718793"/>
    </source>
</evidence>
<accession>A0ABS6DRN5</accession>
<dbReference type="Proteomes" id="UP000718793">
    <property type="component" value="Unassembled WGS sequence"/>
</dbReference>
<dbReference type="InterPro" id="IPR002150">
    <property type="entry name" value="Ribosomal_bL31"/>
</dbReference>
<reference evidence="4" key="1">
    <citation type="submission" date="2021-06" db="EMBL/GenBank/DDBJ databases">
        <title>Novel Mycoplasma species detected in California sea lions (Zalophus californianus) from the USA.</title>
        <authorList>
            <person name="Volokhov D.V."/>
            <person name="Furtak V.A."/>
            <person name="Zagorodnyaya T.A."/>
        </authorList>
    </citation>
    <scope>NUCLEOTIDE SEQUENCE [LARGE SCALE GENOMIC DNA]</scope>
    <source>
        <strain evidence="4">CSL 5346</strain>
    </source>
</reference>